<feature type="compositionally biased region" description="Low complexity" evidence="1">
    <location>
        <begin position="1571"/>
        <end position="1603"/>
    </location>
</feature>
<feature type="transmembrane region" description="Helical" evidence="2">
    <location>
        <begin position="1319"/>
        <end position="1341"/>
    </location>
</feature>
<sequence>MLTGVAPRGQMARADAETAGRRMSAVDGRSKGGSCGDDDLLLHGAACDAQCGPGYGPSVERLVCQQGVLFPTSFECERTCTATVGTAAMYPAISPDWPSPVDGAACMEGATVASRKSCTALCGEGYLPSLSQLQCFDGSFTPSSFQQRCPALFSRERALRASFSLPHNSSCTSRCLEGYVPSYLSLECWDGILQLGMAKTPLSFSCLKICEAPVVEKSPLSCGEGVQLFPPSFTCGRDCGEHGQTCSIRCPARSHSEGEVTCVDGELWYSGAVACRCLETDDARLARCLRYCSYPKRHCEQIWSNGSVTVNGTSPRRPFDGVTRHGLRCRPRCATELRTAVPAQLRCQDGHLVDPGYFQGFVSTTITTSTRTFISRTTTPHGEGFGVQVNHGKEHRGSSALPQVENWTHSNASELENWSNDTGISFTVSTTFFASTVITDASSIAEEEQNTTISTTSAILTGTSTSTRTTVTDTAPWTTTSTKTITTVTLTNVEGPPSFFCTRVPELRLDSAGLFYTAGVPAGARSLAVSLHGGNEGLAVVFTSSGALLVTVGHQRAGVWSWGDAATVHDASNQDFLASLGSGHPKESFVVAFRGTSGRPSLRSLLLSPLGLAPEPASCTTELNTAFVTELQLVEATGGLWLLYTTSEGASVHFVHIRNAIELQVETGALVATDVRRVVGVGLEEVDMAPILALVYERGSSQPNAMVQVVQRQVGEAPRPGRAMVLNEGPLLFPSLATLRGRRLVVSFADSFFQSTALRLGRKLAGCGKKLDPAKTTQESFLFDAIPAALDSFGPDGPILLAAASKARFIYTWERHMANGFDISLPGDSRSGILPSMTRLQEDEVALLLPSTGDPSAVSKLVLQWPCLLPEDTTGYRTAGCEAATTPILEQDCIVSCDVGFVVAGAAGAGAVCPRPPAPPVFQLQGCAALPCAAPMGIHNAGSPSCNGGAFVQNGGICQSACMPGYHPSVAELHCEVGRFQPPEFQCLAECCDSSANETCVATDPMDMPCAAPLGVGLSQDPSCREGYQIAPGSLCRSLCQEGYSPSVSELSCDVNGSGHLLPSTFQCLRARGNSSQGGTDKVWSSEIFLLNASLGLEIFPETLETPAAVLVELPGARSSLNVELMSGGLNTGLRHAVAAACRADVEQVAVLIPGSNITGRRLLEAFVSNVTILGLFMGEKNATEALLQLEELTAGGSAAQLFEAEMRQALRPLLAEFSAISAALQEDFAIGWISAMRPGDMGLAVLPSANAGRNLPAELQPFLRQAFELHQDNDAGASEGPPGFPYSDGFLDFLPLGVLQDLRLLLAARLESGLATDLTVLALALLTLGLVNTIIAFIHFRCWVQRYSALEEGSWDEMSLHSVDMIPATHRHAWRVSPFRVSSVGTLCCLCCCPCLRVPMTWSRSGALSYHLGFLSCCIFGPVCWSCLGCQMRSRMAVVFGIPNSMVSRFWSFGTWLCCCCCAAAQEALHVDGAMRALAAKARAQAQGSQLQPPVQEQMDVVDVEEPPMAAGRLQKLARRASHVAKLRSPADASDARSHIAPKPPESHHDASNYHGDDKNGDHDKNGEESSGTSSSSKSSSGVGSSKSSKSSSASSAGTSSGNGPDANRM</sequence>
<evidence type="ECO:0000313" key="3">
    <source>
        <dbReference type="EMBL" id="CAK9035007.1"/>
    </source>
</evidence>
<dbReference type="EMBL" id="CAXAMN010011336">
    <property type="protein sequence ID" value="CAK9035007.1"/>
    <property type="molecule type" value="Genomic_DNA"/>
</dbReference>
<feature type="region of interest" description="Disordered" evidence="1">
    <location>
        <begin position="1519"/>
        <end position="1611"/>
    </location>
</feature>
<name>A0ABP0L758_9DINO</name>
<evidence type="ECO:0000256" key="1">
    <source>
        <dbReference type="SAM" id="MobiDB-lite"/>
    </source>
</evidence>
<reference evidence="3 4" key="1">
    <citation type="submission" date="2024-02" db="EMBL/GenBank/DDBJ databases">
        <authorList>
            <person name="Chen Y."/>
            <person name="Shah S."/>
            <person name="Dougan E. K."/>
            <person name="Thang M."/>
            <person name="Chan C."/>
        </authorList>
    </citation>
    <scope>NUCLEOTIDE SEQUENCE [LARGE SCALE GENOMIC DNA]</scope>
</reference>
<protein>
    <submittedName>
        <fullName evidence="3">Uncharacterized protein</fullName>
    </submittedName>
</protein>
<accession>A0ABP0L758</accession>
<keyword evidence="2" id="KW-1133">Transmembrane helix</keyword>
<dbReference type="Proteomes" id="UP001642484">
    <property type="component" value="Unassembled WGS sequence"/>
</dbReference>
<keyword evidence="2" id="KW-0472">Membrane</keyword>
<organism evidence="3 4">
    <name type="scientific">Durusdinium trenchii</name>
    <dbReference type="NCBI Taxonomy" id="1381693"/>
    <lineage>
        <taxon>Eukaryota</taxon>
        <taxon>Sar</taxon>
        <taxon>Alveolata</taxon>
        <taxon>Dinophyceae</taxon>
        <taxon>Suessiales</taxon>
        <taxon>Symbiodiniaceae</taxon>
        <taxon>Durusdinium</taxon>
    </lineage>
</organism>
<gene>
    <name evidence="3" type="ORF">CCMP2556_LOCUS19730</name>
</gene>
<feature type="transmembrane region" description="Helical" evidence="2">
    <location>
        <begin position="1409"/>
        <end position="1429"/>
    </location>
</feature>
<comment type="caution">
    <text evidence="3">The sequence shown here is derived from an EMBL/GenBank/DDBJ whole genome shotgun (WGS) entry which is preliminary data.</text>
</comment>
<keyword evidence="2" id="KW-0812">Transmembrane</keyword>
<evidence type="ECO:0000313" key="4">
    <source>
        <dbReference type="Proteomes" id="UP001642484"/>
    </source>
</evidence>
<evidence type="ECO:0000256" key="2">
    <source>
        <dbReference type="SAM" id="Phobius"/>
    </source>
</evidence>
<keyword evidence="4" id="KW-1185">Reference proteome</keyword>
<proteinExistence type="predicted"/>
<feature type="region of interest" description="Disordered" evidence="1">
    <location>
        <begin position="1"/>
        <end position="31"/>
    </location>
</feature>
<feature type="compositionally biased region" description="Basic and acidic residues" evidence="1">
    <location>
        <begin position="1546"/>
        <end position="1569"/>
    </location>
</feature>